<gene>
    <name evidence="1" type="ORF">J2787_000315</name>
</gene>
<dbReference type="InterPro" id="IPR036291">
    <property type="entry name" value="NAD(P)-bd_dom_sf"/>
</dbReference>
<protein>
    <submittedName>
        <fullName evidence="1">Nucleoside-diphosphate-sugar epimerase</fullName>
    </submittedName>
</protein>
<evidence type="ECO:0000313" key="2">
    <source>
        <dbReference type="Proteomes" id="UP001184861"/>
    </source>
</evidence>
<accession>A0AAE4C2R2</accession>
<comment type="caution">
    <text evidence="1">The sequence shown here is derived from an EMBL/GenBank/DDBJ whole genome shotgun (WGS) entry which is preliminary data.</text>
</comment>
<name>A0AAE4C2R2_9FLAO</name>
<organism evidence="1 2">
    <name type="scientific">Chryseobacterium rhizosphaerae</name>
    <dbReference type="NCBI Taxonomy" id="395937"/>
    <lineage>
        <taxon>Bacteria</taxon>
        <taxon>Pseudomonadati</taxon>
        <taxon>Bacteroidota</taxon>
        <taxon>Flavobacteriia</taxon>
        <taxon>Flavobacteriales</taxon>
        <taxon>Weeksellaceae</taxon>
        <taxon>Chryseobacterium group</taxon>
        <taxon>Chryseobacterium</taxon>
    </lineage>
</organism>
<evidence type="ECO:0000313" key="1">
    <source>
        <dbReference type="EMBL" id="MDR6524945.1"/>
    </source>
</evidence>
<dbReference type="Gene3D" id="3.40.50.720">
    <property type="entry name" value="NAD(P)-binding Rossmann-like Domain"/>
    <property type="match status" value="1"/>
</dbReference>
<proteinExistence type="predicted"/>
<dbReference type="PANTHER" id="PTHR40129:SF2">
    <property type="entry name" value="KETOPANTOATE REDUCTASE N-TERMINAL DOMAIN-CONTAINING PROTEIN"/>
    <property type="match status" value="1"/>
</dbReference>
<dbReference type="SUPFAM" id="SSF51735">
    <property type="entry name" value="NAD(P)-binding Rossmann-fold domains"/>
    <property type="match status" value="1"/>
</dbReference>
<dbReference type="RefSeq" id="WP_309944248.1">
    <property type="nucleotide sequence ID" value="NZ_JAVDQY010000001.1"/>
</dbReference>
<dbReference type="PANTHER" id="PTHR40129">
    <property type="entry name" value="KETOPANTOATE REDUCTASE N-TERMINAL DOMAIN-CONTAINING PROTEIN"/>
    <property type="match status" value="1"/>
</dbReference>
<reference evidence="1" key="1">
    <citation type="submission" date="2023-07" db="EMBL/GenBank/DDBJ databases">
        <title>Sorghum-associated microbial communities from plants grown in Nebraska, USA.</title>
        <authorList>
            <person name="Schachtman D."/>
        </authorList>
    </citation>
    <scope>NUCLEOTIDE SEQUENCE</scope>
    <source>
        <strain evidence="1">DS2360</strain>
    </source>
</reference>
<dbReference type="Proteomes" id="UP001184861">
    <property type="component" value="Unassembled WGS sequence"/>
</dbReference>
<sequence length="253" mass="28693">MKKIGIIGYGWLGERIATAMSDRYTICATTTTQDKADELNAKGFCAKVAHFMDYQLTEPYPQWEEIHNMDALIITIPVSEKSCCVSSLYNRIKNLSLFIGDFKGQLFLMSSTDVYPDISKDLTEEDVPVEKVSGERLVRNTYPQVNILRLGGLMGDHRLLKNYTVTNADAAVNHIHYTDIVRVISEMIEKGSKGKLYNVTAPMHPSKNQVIHAQKDLPDIEADEVKGKKILSSKLISELNFVFRYPDPRYFHL</sequence>
<dbReference type="AlphaFoldDB" id="A0AAE4C2R2"/>
<dbReference type="EMBL" id="JAVDQY010000001">
    <property type="protein sequence ID" value="MDR6524945.1"/>
    <property type="molecule type" value="Genomic_DNA"/>
</dbReference>